<dbReference type="InterPro" id="IPR036895">
    <property type="entry name" value="Uracil-DNA_glycosylase-like_sf"/>
</dbReference>
<evidence type="ECO:0000259" key="10">
    <source>
        <dbReference type="SMART" id="SM00986"/>
    </source>
</evidence>
<feature type="region of interest" description="Disordered" evidence="9">
    <location>
        <begin position="57"/>
        <end position="154"/>
    </location>
</feature>
<dbReference type="GO" id="GO:0004844">
    <property type="term" value="F:uracil DNA N-glycosylase activity"/>
    <property type="evidence" value="ECO:0007669"/>
    <property type="project" value="UniProtKB-UniRule"/>
</dbReference>
<dbReference type="NCBIfam" id="NF003589">
    <property type="entry name" value="PRK05254.1-2"/>
    <property type="match status" value="1"/>
</dbReference>
<feature type="domain" description="Uracil-DNA glycosylase-like" evidence="10">
    <location>
        <begin position="235"/>
        <end position="407"/>
    </location>
</feature>
<keyword evidence="5 7" id="KW-0234">DNA repair</keyword>
<evidence type="ECO:0000256" key="9">
    <source>
        <dbReference type="SAM" id="MobiDB-lite"/>
    </source>
</evidence>
<dbReference type="AlphaFoldDB" id="A0A9P5TCU4"/>
<keyword evidence="2 7" id="KW-0227">DNA damage</keyword>
<evidence type="ECO:0000256" key="3">
    <source>
        <dbReference type="ARBA" id="ARBA00022801"/>
    </source>
</evidence>
<evidence type="ECO:0000256" key="1">
    <source>
        <dbReference type="ARBA" id="ARBA00008184"/>
    </source>
</evidence>
<feature type="compositionally biased region" description="Polar residues" evidence="9">
    <location>
        <begin position="127"/>
        <end position="154"/>
    </location>
</feature>
<dbReference type="Gene3D" id="3.40.470.10">
    <property type="entry name" value="Uracil-DNA glycosylase-like domain"/>
    <property type="match status" value="1"/>
</dbReference>
<evidence type="ECO:0000256" key="5">
    <source>
        <dbReference type="ARBA" id="ARBA00023204"/>
    </source>
</evidence>
<dbReference type="Pfam" id="PF03167">
    <property type="entry name" value="UDG"/>
    <property type="match status" value="1"/>
</dbReference>
<keyword evidence="12" id="KW-1185">Reference proteome</keyword>
<comment type="similarity">
    <text evidence="1 7">Belongs to the uracil-DNA glycosylase (UDG) superfamily. UNG family.</text>
</comment>
<feature type="compositionally biased region" description="Basic residues" evidence="9">
    <location>
        <begin position="1"/>
        <end position="10"/>
    </location>
</feature>
<dbReference type="Proteomes" id="UP000759537">
    <property type="component" value="Unassembled WGS sequence"/>
</dbReference>
<dbReference type="GO" id="GO:0097510">
    <property type="term" value="P:base-excision repair, AP site formation via deaminated base removal"/>
    <property type="evidence" value="ECO:0007669"/>
    <property type="project" value="TreeGrafter"/>
</dbReference>
<evidence type="ECO:0000313" key="11">
    <source>
        <dbReference type="EMBL" id="KAF8485790.1"/>
    </source>
</evidence>
<comment type="function">
    <text evidence="7">Excises uracil residues from the DNA which can arise as a result of misincorporation of dUMP residues by DNA polymerase or due to deamination of cytosine.</text>
</comment>
<feature type="active site" description="Proton acceptor" evidence="7 8">
    <location>
        <position position="250"/>
    </location>
</feature>
<dbReference type="InterPro" id="IPR005122">
    <property type="entry name" value="Uracil-DNA_glycosylase-like"/>
</dbReference>
<keyword evidence="4 7" id="KW-0496">Mitochondrion</keyword>
<dbReference type="GO" id="GO:0005739">
    <property type="term" value="C:mitochondrion"/>
    <property type="evidence" value="ECO:0007669"/>
    <property type="project" value="UniProtKB-SubCell"/>
</dbReference>
<evidence type="ECO:0000256" key="2">
    <source>
        <dbReference type="ARBA" id="ARBA00022763"/>
    </source>
</evidence>
<gene>
    <name evidence="7" type="primary">UNG1</name>
    <name evidence="11" type="ORF">DFH94DRAFT_155693</name>
</gene>
<dbReference type="NCBIfam" id="TIGR00628">
    <property type="entry name" value="ung"/>
    <property type="match status" value="1"/>
</dbReference>
<feature type="region of interest" description="Disordered" evidence="9">
    <location>
        <begin position="1"/>
        <end position="21"/>
    </location>
</feature>
<dbReference type="OrthoDB" id="10031947at2759"/>
<proteinExistence type="inferred from homology"/>
<dbReference type="EMBL" id="WHVB01000002">
    <property type="protein sequence ID" value="KAF8485790.1"/>
    <property type="molecule type" value="Genomic_DNA"/>
</dbReference>
<organism evidence="11 12">
    <name type="scientific">Russula ochroleuca</name>
    <dbReference type="NCBI Taxonomy" id="152965"/>
    <lineage>
        <taxon>Eukaryota</taxon>
        <taxon>Fungi</taxon>
        <taxon>Dikarya</taxon>
        <taxon>Basidiomycota</taxon>
        <taxon>Agaricomycotina</taxon>
        <taxon>Agaricomycetes</taxon>
        <taxon>Russulales</taxon>
        <taxon>Russulaceae</taxon>
        <taxon>Russula</taxon>
    </lineage>
</organism>
<dbReference type="InterPro" id="IPR018085">
    <property type="entry name" value="Ura-DNA_Glyclase_AS"/>
</dbReference>
<keyword evidence="6 7" id="KW-0539">Nucleus</keyword>
<reference evidence="11" key="2">
    <citation type="journal article" date="2020" name="Nat. Commun.">
        <title>Large-scale genome sequencing of mycorrhizal fungi provides insights into the early evolution of symbiotic traits.</title>
        <authorList>
            <person name="Miyauchi S."/>
            <person name="Kiss E."/>
            <person name="Kuo A."/>
            <person name="Drula E."/>
            <person name="Kohler A."/>
            <person name="Sanchez-Garcia M."/>
            <person name="Morin E."/>
            <person name="Andreopoulos B."/>
            <person name="Barry K.W."/>
            <person name="Bonito G."/>
            <person name="Buee M."/>
            <person name="Carver A."/>
            <person name="Chen C."/>
            <person name="Cichocki N."/>
            <person name="Clum A."/>
            <person name="Culley D."/>
            <person name="Crous P.W."/>
            <person name="Fauchery L."/>
            <person name="Girlanda M."/>
            <person name="Hayes R.D."/>
            <person name="Keri Z."/>
            <person name="LaButti K."/>
            <person name="Lipzen A."/>
            <person name="Lombard V."/>
            <person name="Magnuson J."/>
            <person name="Maillard F."/>
            <person name="Murat C."/>
            <person name="Nolan M."/>
            <person name="Ohm R.A."/>
            <person name="Pangilinan J."/>
            <person name="Pereira M.F."/>
            <person name="Perotto S."/>
            <person name="Peter M."/>
            <person name="Pfister S."/>
            <person name="Riley R."/>
            <person name="Sitrit Y."/>
            <person name="Stielow J.B."/>
            <person name="Szollosi G."/>
            <person name="Zifcakova L."/>
            <person name="Stursova M."/>
            <person name="Spatafora J.W."/>
            <person name="Tedersoo L."/>
            <person name="Vaario L.M."/>
            <person name="Yamada A."/>
            <person name="Yan M."/>
            <person name="Wang P."/>
            <person name="Xu J."/>
            <person name="Bruns T."/>
            <person name="Baldrian P."/>
            <person name="Vilgalys R."/>
            <person name="Dunand C."/>
            <person name="Henrissat B."/>
            <person name="Grigoriev I.V."/>
            <person name="Hibbett D."/>
            <person name="Nagy L.G."/>
            <person name="Martin F.M."/>
        </authorList>
    </citation>
    <scope>NUCLEOTIDE SEQUENCE</scope>
    <source>
        <strain evidence="11">Prilba</strain>
    </source>
</reference>
<dbReference type="PANTHER" id="PTHR11264">
    <property type="entry name" value="URACIL-DNA GLYCOSYLASE"/>
    <property type="match status" value="1"/>
</dbReference>
<accession>A0A9P5TCU4</accession>
<comment type="catalytic activity">
    <reaction evidence="7">
        <text>Hydrolyzes single-stranded DNA or mismatched double-stranded DNA and polynucleotides, releasing free uracil.</text>
        <dbReference type="EC" id="3.2.2.27"/>
    </reaction>
</comment>
<dbReference type="NCBIfam" id="NF003588">
    <property type="entry name" value="PRK05254.1-1"/>
    <property type="match status" value="1"/>
</dbReference>
<dbReference type="CDD" id="cd10027">
    <property type="entry name" value="UDG-F1-like"/>
    <property type="match status" value="1"/>
</dbReference>
<evidence type="ECO:0000256" key="8">
    <source>
        <dbReference type="PROSITE-ProRule" id="PRU10072"/>
    </source>
</evidence>
<dbReference type="PANTHER" id="PTHR11264:SF0">
    <property type="entry name" value="URACIL-DNA GLYCOSYLASE"/>
    <property type="match status" value="1"/>
</dbReference>
<dbReference type="HAMAP" id="MF_00148">
    <property type="entry name" value="UDG"/>
    <property type="match status" value="1"/>
</dbReference>
<dbReference type="PROSITE" id="PS00130">
    <property type="entry name" value="U_DNA_GLYCOSYLASE"/>
    <property type="match status" value="1"/>
</dbReference>
<dbReference type="NCBIfam" id="NF003592">
    <property type="entry name" value="PRK05254.1-5"/>
    <property type="match status" value="1"/>
</dbReference>
<dbReference type="FunFam" id="3.40.470.10:FF:000007">
    <property type="entry name" value="Uracil-DNA glycosylase"/>
    <property type="match status" value="1"/>
</dbReference>
<sequence length="426" mass="46792">MSARTARHVSSRVSREFNGRSPRRLSVHYHRISDAFSTIIPSENRIVYMEDLESPSSQATVASKDEKLTTIASSQVDPDRDESTNKKPKPVPSTSTTNGKRQRTLFDMLGSAPSQASDTRSKKPKLTASSSGNDKPSAAGTQPSGQSPGLQSLNSIPFSSTEYVASLTADQKRLLKLECETMGKSWLKVLKDEIRKPYFNLLKEFLWKEGVHGPDDSAEDLKVYPAPRNIYSWSNYTPLGKVRVVMIGQDPYHGPGQAHGLCFSVPHGVTTPPSLRNIYAEIKAEYEGFVPPKHGNLTAWAEAGVLMLNTCLTVRARTAGSHQGKGWEQFTDRVIEVVDRYGGANLGVKSGLGQGVVFLAWGSWAAKRVAKLNKTKHLILSSAHPSPLSASRGFFGNGHFRKANDWLEGRYGPDGRVDWSQLDPVI</sequence>
<comment type="subcellular location">
    <subcellularLocation>
        <location evidence="7">Mitochondrion</location>
    </subcellularLocation>
    <subcellularLocation>
        <location evidence="7">Nucleus</location>
    </subcellularLocation>
</comment>
<dbReference type="GO" id="GO:0005634">
    <property type="term" value="C:nucleus"/>
    <property type="evidence" value="ECO:0007669"/>
    <property type="project" value="UniProtKB-SubCell"/>
</dbReference>
<evidence type="ECO:0000256" key="7">
    <source>
        <dbReference type="HAMAP-Rule" id="MF_03166"/>
    </source>
</evidence>
<evidence type="ECO:0000313" key="12">
    <source>
        <dbReference type="Proteomes" id="UP000759537"/>
    </source>
</evidence>
<evidence type="ECO:0000256" key="4">
    <source>
        <dbReference type="ARBA" id="ARBA00023128"/>
    </source>
</evidence>
<dbReference type="SMART" id="SM00987">
    <property type="entry name" value="UreE_C"/>
    <property type="match status" value="1"/>
</dbReference>
<keyword evidence="3 7" id="KW-0378">Hydrolase</keyword>
<dbReference type="SUPFAM" id="SSF52141">
    <property type="entry name" value="Uracil-DNA glycosylase-like"/>
    <property type="match status" value="1"/>
</dbReference>
<evidence type="ECO:0000256" key="6">
    <source>
        <dbReference type="ARBA" id="ARBA00023242"/>
    </source>
</evidence>
<dbReference type="InterPro" id="IPR002043">
    <property type="entry name" value="UDG_fam1"/>
</dbReference>
<reference evidence="11" key="1">
    <citation type="submission" date="2019-10" db="EMBL/GenBank/DDBJ databases">
        <authorList>
            <consortium name="DOE Joint Genome Institute"/>
            <person name="Kuo A."/>
            <person name="Miyauchi S."/>
            <person name="Kiss E."/>
            <person name="Drula E."/>
            <person name="Kohler A."/>
            <person name="Sanchez-Garcia M."/>
            <person name="Andreopoulos B."/>
            <person name="Barry K.W."/>
            <person name="Bonito G."/>
            <person name="Buee M."/>
            <person name="Carver A."/>
            <person name="Chen C."/>
            <person name="Cichocki N."/>
            <person name="Clum A."/>
            <person name="Culley D."/>
            <person name="Crous P.W."/>
            <person name="Fauchery L."/>
            <person name="Girlanda M."/>
            <person name="Hayes R."/>
            <person name="Keri Z."/>
            <person name="LaButti K."/>
            <person name="Lipzen A."/>
            <person name="Lombard V."/>
            <person name="Magnuson J."/>
            <person name="Maillard F."/>
            <person name="Morin E."/>
            <person name="Murat C."/>
            <person name="Nolan M."/>
            <person name="Ohm R."/>
            <person name="Pangilinan J."/>
            <person name="Pereira M."/>
            <person name="Perotto S."/>
            <person name="Peter M."/>
            <person name="Riley R."/>
            <person name="Sitrit Y."/>
            <person name="Stielow B."/>
            <person name="Szollosi G."/>
            <person name="Zifcakova L."/>
            <person name="Stursova M."/>
            <person name="Spatafora J.W."/>
            <person name="Tedersoo L."/>
            <person name="Vaario L.-M."/>
            <person name="Yamada A."/>
            <person name="Yan M."/>
            <person name="Wang P."/>
            <person name="Xu J."/>
            <person name="Bruns T."/>
            <person name="Baldrian P."/>
            <person name="Vilgalys R."/>
            <person name="Henrissat B."/>
            <person name="Grigoriev I.V."/>
            <person name="Hibbett D."/>
            <person name="Nagy L.G."/>
            <person name="Martin F.M."/>
        </authorList>
    </citation>
    <scope>NUCLEOTIDE SEQUENCE</scope>
    <source>
        <strain evidence="11">Prilba</strain>
    </source>
</reference>
<protein>
    <recommendedName>
        <fullName evidence="7">Uracil-DNA glycosylase</fullName>
        <shortName evidence="7">UDG</shortName>
        <ecNumber evidence="7">3.2.2.27</ecNumber>
    </recommendedName>
</protein>
<name>A0A9P5TCU4_9AGAM</name>
<dbReference type="EC" id="3.2.2.27" evidence="7"/>
<dbReference type="SMART" id="SM00986">
    <property type="entry name" value="UDG"/>
    <property type="match status" value="1"/>
</dbReference>
<comment type="caution">
    <text evidence="11">The sequence shown here is derived from an EMBL/GenBank/DDBJ whole genome shotgun (WGS) entry which is preliminary data.</text>
</comment>